<dbReference type="Gene3D" id="3.80.10.10">
    <property type="entry name" value="Ribonuclease Inhibitor"/>
    <property type="match status" value="1"/>
</dbReference>
<evidence type="ECO:0000256" key="4">
    <source>
        <dbReference type="ARBA" id="ARBA00022741"/>
    </source>
</evidence>
<dbReference type="GO" id="GO:0043531">
    <property type="term" value="F:ADP binding"/>
    <property type="evidence" value="ECO:0007669"/>
    <property type="project" value="InterPro"/>
</dbReference>
<dbReference type="InterPro" id="IPR002182">
    <property type="entry name" value="NB-ARC"/>
</dbReference>
<sequence>MAIQVSLQTIRDLLIEEGRFLYSVSDEVKKVERELKTIHCILMDADKWRDRCKAAILGDWMAELDELASRAEYVLERYAIEVTSRRGGNLLKKFKRFSCIFRECVTSHEVGEEIESIRSSLSILTGRLQMIVPDWRSSNPTDDHQYYSRLAFEHDFEQHFVGMEKDIASLVSLVKNKQIPVISIYGMGGLGKTTLARKIYHHKDLITCFEARAWVCSTQQFQPKTVLSQILKQLPLDEDNEWINYLELAELVVKLHNFLMQKRCLIVIDDIWESAHWNILEPAFPKASDICKVILTTRNREVSPRKFCLYELRFLTEDEGWELLHKLAFTGEPPQAEQNSGETSLHTAELGIEESPPAMYHHAERETEQSPLEAIGRQMVQKCGGLPLAITVLGGILCEKQTSSEWKRVNEDVDLYLKRGDEKVKQVLDLSYDALPYYLKPCFLYLGCFPEDQEIDTERLYLLWMAEGLISSEEKGRKETLRDVAERYLNELASRSMVQVRKHEYCSSAYNTFKSCRLHDLIRDLCLSKGKEKGFLKLIDQTNYAPIHDASRLAIHCDGTAHVDNNYFNKREEMNLRSFLFLFKGWRRRLLVIGSKGSAIDFYKLKRLRILALENGEFILSKKVGNLIHLRYLSLYKRHVEELPLSVFNLPYLQTLDLRMTVQIKVPNVICKMKRLKHLLLKRIQVVGEYGDQLILDGLEELETLRDESHPSCVRFADIPKLTNLLNLKIEVGTNVELSIIAHCMSCGNTQLREAHLCISNCDFNPERGQNDMNLRKMLMSPSLTTLKLNNCTCISLPHYQQGMCANLIDFTLYEGGRIDGDALMKILGKFPLLKRLSLSQLKFTKAEIKCLAASFPQLKFLNLHCLSNLERWVLVKGAMPNLSRLQISLCGRLKMIPDGLRFITALQELNSVFMPKEFNDRLQVVNGEPREDYHKVCHVPFITLYNDSRMEG</sequence>
<feature type="non-terminal residue" evidence="11">
    <location>
        <position position="953"/>
    </location>
</feature>
<dbReference type="PANTHER" id="PTHR23155:SF1185">
    <property type="entry name" value="DISEASE RESISTANCE RPP8-LIKE PROTEIN 3-RELATED"/>
    <property type="match status" value="1"/>
</dbReference>
<dbReference type="InterPro" id="IPR027417">
    <property type="entry name" value="P-loop_NTPase"/>
</dbReference>
<accession>A0A022QWM5</accession>
<dbReference type="InterPro" id="IPR041118">
    <property type="entry name" value="Rx_N"/>
</dbReference>
<evidence type="ECO:0000259" key="10">
    <source>
        <dbReference type="Pfam" id="PF23598"/>
    </source>
</evidence>
<dbReference type="InterPro" id="IPR044974">
    <property type="entry name" value="Disease_R_plants"/>
</dbReference>
<dbReference type="InterPro" id="IPR055414">
    <property type="entry name" value="LRR_R13L4/SHOC2-like"/>
</dbReference>
<dbReference type="AlphaFoldDB" id="A0A022QWM5"/>
<feature type="domain" description="Disease resistance protein winged helix" evidence="9">
    <location>
        <begin position="449"/>
        <end position="526"/>
    </location>
</feature>
<dbReference type="PRINTS" id="PR00364">
    <property type="entry name" value="DISEASERSIST"/>
</dbReference>
<dbReference type="EMBL" id="KI630900">
    <property type="protein sequence ID" value="EYU31738.1"/>
    <property type="molecule type" value="Genomic_DNA"/>
</dbReference>
<dbReference type="InterPro" id="IPR042197">
    <property type="entry name" value="Apaf_helical"/>
</dbReference>
<evidence type="ECO:0000259" key="9">
    <source>
        <dbReference type="Pfam" id="PF23559"/>
    </source>
</evidence>
<dbReference type="Pfam" id="PF00931">
    <property type="entry name" value="NB-ARC"/>
    <property type="match status" value="1"/>
</dbReference>
<evidence type="ECO:0000313" key="11">
    <source>
        <dbReference type="EMBL" id="EYU31738.1"/>
    </source>
</evidence>
<feature type="domain" description="Disease resistance N-terminal" evidence="8">
    <location>
        <begin position="2"/>
        <end position="91"/>
    </location>
</feature>
<gene>
    <name evidence="11" type="ORF">MIMGU_mgv1a0212571mg</name>
</gene>
<evidence type="ECO:0000259" key="7">
    <source>
        <dbReference type="Pfam" id="PF00931"/>
    </source>
</evidence>
<dbReference type="CDD" id="cd14798">
    <property type="entry name" value="RX-CC_like"/>
    <property type="match status" value="1"/>
</dbReference>
<feature type="domain" description="Disease resistance R13L4/SHOC-2-like LRR" evidence="10">
    <location>
        <begin position="593"/>
        <end position="908"/>
    </location>
</feature>
<dbReference type="SUPFAM" id="SSF52058">
    <property type="entry name" value="L domain-like"/>
    <property type="match status" value="1"/>
</dbReference>
<evidence type="ECO:0000256" key="2">
    <source>
        <dbReference type="ARBA" id="ARBA00022614"/>
    </source>
</evidence>
<feature type="domain" description="NB-ARC" evidence="7">
    <location>
        <begin position="172"/>
        <end position="330"/>
    </location>
</feature>
<evidence type="ECO:0000256" key="1">
    <source>
        <dbReference type="ARBA" id="ARBA00008894"/>
    </source>
</evidence>
<evidence type="ECO:0000259" key="8">
    <source>
        <dbReference type="Pfam" id="PF18052"/>
    </source>
</evidence>
<dbReference type="Proteomes" id="UP000030748">
    <property type="component" value="Unassembled WGS sequence"/>
</dbReference>
<evidence type="ECO:0008006" key="13">
    <source>
        <dbReference type="Google" id="ProtNLM"/>
    </source>
</evidence>
<dbReference type="FunFam" id="3.40.50.300:FF:001091">
    <property type="entry name" value="Probable disease resistance protein At1g61300"/>
    <property type="match status" value="1"/>
</dbReference>
<dbReference type="InterPro" id="IPR038005">
    <property type="entry name" value="RX-like_CC"/>
</dbReference>
<organism evidence="11 12">
    <name type="scientific">Erythranthe guttata</name>
    <name type="common">Yellow monkey flower</name>
    <name type="synonym">Mimulus guttatus</name>
    <dbReference type="NCBI Taxonomy" id="4155"/>
    <lineage>
        <taxon>Eukaryota</taxon>
        <taxon>Viridiplantae</taxon>
        <taxon>Streptophyta</taxon>
        <taxon>Embryophyta</taxon>
        <taxon>Tracheophyta</taxon>
        <taxon>Spermatophyta</taxon>
        <taxon>Magnoliopsida</taxon>
        <taxon>eudicotyledons</taxon>
        <taxon>Gunneridae</taxon>
        <taxon>Pentapetalae</taxon>
        <taxon>asterids</taxon>
        <taxon>lamiids</taxon>
        <taxon>Lamiales</taxon>
        <taxon>Phrymaceae</taxon>
        <taxon>Erythranthe</taxon>
    </lineage>
</organism>
<dbReference type="Gene3D" id="1.20.5.4130">
    <property type="match status" value="1"/>
</dbReference>
<name>A0A022QWM5_ERYGU</name>
<evidence type="ECO:0000256" key="6">
    <source>
        <dbReference type="ARBA" id="ARBA00022840"/>
    </source>
</evidence>
<dbReference type="PANTHER" id="PTHR23155">
    <property type="entry name" value="DISEASE RESISTANCE PROTEIN RP"/>
    <property type="match status" value="1"/>
</dbReference>
<comment type="similarity">
    <text evidence="1">Belongs to the disease resistance NB-LRR family.</text>
</comment>
<dbReference type="Gene3D" id="1.10.8.430">
    <property type="entry name" value="Helical domain of apoptotic protease-activating factors"/>
    <property type="match status" value="1"/>
</dbReference>
<evidence type="ECO:0000313" key="12">
    <source>
        <dbReference type="Proteomes" id="UP000030748"/>
    </source>
</evidence>
<dbReference type="InterPro" id="IPR036388">
    <property type="entry name" value="WH-like_DNA-bd_sf"/>
</dbReference>
<keyword evidence="5" id="KW-0611">Plant defense</keyword>
<keyword evidence="3" id="KW-0677">Repeat</keyword>
<dbReference type="InterPro" id="IPR032675">
    <property type="entry name" value="LRR_dom_sf"/>
</dbReference>
<dbReference type="Gene3D" id="3.40.50.300">
    <property type="entry name" value="P-loop containing nucleotide triphosphate hydrolases"/>
    <property type="match status" value="1"/>
</dbReference>
<dbReference type="SUPFAM" id="SSF52540">
    <property type="entry name" value="P-loop containing nucleoside triphosphate hydrolases"/>
    <property type="match status" value="2"/>
</dbReference>
<reference evidence="11 12" key="1">
    <citation type="journal article" date="2013" name="Proc. Natl. Acad. Sci. U.S.A.">
        <title>Fine-scale variation in meiotic recombination in Mimulus inferred from population shotgun sequencing.</title>
        <authorList>
            <person name="Hellsten U."/>
            <person name="Wright K.M."/>
            <person name="Jenkins J."/>
            <person name="Shu S."/>
            <person name="Yuan Y."/>
            <person name="Wessler S.R."/>
            <person name="Schmutz J."/>
            <person name="Willis J.H."/>
            <person name="Rokhsar D.S."/>
        </authorList>
    </citation>
    <scope>NUCLEOTIDE SEQUENCE [LARGE SCALE GENOMIC DNA]</scope>
    <source>
        <strain evidence="12">cv. DUN x IM62</strain>
    </source>
</reference>
<dbReference type="InterPro" id="IPR058922">
    <property type="entry name" value="WHD_DRP"/>
</dbReference>
<evidence type="ECO:0000256" key="3">
    <source>
        <dbReference type="ARBA" id="ARBA00022737"/>
    </source>
</evidence>
<dbReference type="GO" id="GO:0005524">
    <property type="term" value="F:ATP binding"/>
    <property type="evidence" value="ECO:0007669"/>
    <property type="project" value="UniProtKB-KW"/>
</dbReference>
<proteinExistence type="inferred from homology"/>
<dbReference type="Pfam" id="PF23598">
    <property type="entry name" value="LRR_14"/>
    <property type="match status" value="1"/>
</dbReference>
<dbReference type="eggNOG" id="KOG4658">
    <property type="taxonomic scope" value="Eukaryota"/>
</dbReference>
<dbReference type="FunFam" id="1.10.10.10:FF:000322">
    <property type="entry name" value="Probable disease resistance protein At1g63360"/>
    <property type="match status" value="1"/>
</dbReference>
<dbReference type="Pfam" id="PF23559">
    <property type="entry name" value="WHD_DRP"/>
    <property type="match status" value="1"/>
</dbReference>
<protein>
    <recommendedName>
        <fullName evidence="13">NB-ARC domain-containing protein</fullName>
    </recommendedName>
</protein>
<keyword evidence="12" id="KW-1185">Reference proteome</keyword>
<dbReference type="GO" id="GO:0051607">
    <property type="term" value="P:defense response to virus"/>
    <property type="evidence" value="ECO:0007669"/>
    <property type="project" value="UniProtKB-ARBA"/>
</dbReference>
<dbReference type="Pfam" id="PF18052">
    <property type="entry name" value="Rx_N"/>
    <property type="match status" value="1"/>
</dbReference>
<keyword evidence="6" id="KW-0067">ATP-binding</keyword>
<evidence type="ECO:0000256" key="5">
    <source>
        <dbReference type="ARBA" id="ARBA00022821"/>
    </source>
</evidence>
<dbReference type="Gene3D" id="1.10.10.10">
    <property type="entry name" value="Winged helix-like DNA-binding domain superfamily/Winged helix DNA-binding domain"/>
    <property type="match status" value="1"/>
</dbReference>
<keyword evidence="4" id="KW-0547">Nucleotide-binding</keyword>
<keyword evidence="2" id="KW-0433">Leucine-rich repeat</keyword>